<keyword evidence="3" id="KW-0378">Hydrolase</keyword>
<dbReference type="PANTHER" id="PTHR45821">
    <property type="entry name" value="SNF2 DOMAIN-CONTAINING PROTEIN CLASSY 2-RELATED"/>
    <property type="match status" value="1"/>
</dbReference>
<dbReference type="InterPro" id="IPR038718">
    <property type="entry name" value="SNF2-like_sf"/>
</dbReference>
<dbReference type="SMART" id="SM00490">
    <property type="entry name" value="HELICc"/>
    <property type="match status" value="1"/>
</dbReference>
<dbReference type="GO" id="GO:0005634">
    <property type="term" value="C:nucleus"/>
    <property type="evidence" value="ECO:0007669"/>
    <property type="project" value="UniProtKB-SubCell"/>
</dbReference>
<dbReference type="GO" id="GO:0004386">
    <property type="term" value="F:helicase activity"/>
    <property type="evidence" value="ECO:0007669"/>
    <property type="project" value="UniProtKB-KW"/>
</dbReference>
<dbReference type="PROSITE" id="PS51192">
    <property type="entry name" value="HELICASE_ATP_BIND_1"/>
    <property type="match status" value="1"/>
</dbReference>
<sequence>MERNSTMEPIRRQLHQWKHPFDDHSFEAFLYGSWHPVEKMEIEYGRSTLHFTDNQHKVLVKNDSKILRIKSRRATLSDCSCFLRPGIDICVRLASQNIDTSDDVDQNPMWVDARIKSIKRNPHEPECKCEYDVSLYVNQGSFSTVVRTLSEEVRAVGLDQISILQKLECNSPCEGHPYRWELSKDCCAVPHTKLLAGKFLSDLAWLAVTSVVKEAAFCVRSLNNKIYYLLMRSAPASAMSSLNFEVNEHGIIPVVTEVNICETLMIEHDNGAAGLRRSYRRSVRPKRYLGCNENANELDVGNFQLRPCKIGKWVEEKELEPLATMPLVQEERVASGVELEKEILVYRRRRKGKEVMAGAAPSVQEERVNSGVALEKEIPAAPSVREERVAGGGELEKEILVYRRRRKGKLQSNKRWEASGVDDLDSEERWEGLNCGKLQSDKRYYSTSSSRARNHDEEQVRRDRTFGRIAYEQMMESYWKNRNTLPSEQGGNIKDQWKTAMELGQQNKVQTSLDEVEEEELSETDRLWREMEDALITDPLAEEMEGSNAAVNAETEENSTDMYRGCPHDFREDDAIGLYCRFCGYVKIDIKDMMPPFRKRAYVRYAEEKQSNGEGSERRVDEDVEDLNFFSRDVPRDEQIFVENEIWSLIPELRHRMHFHQKKAFEFLWRNIAGSMEPALMESESKRRGGCVISHSPGAGKTFLMIAFLASYLKLFPNSRPLVLAPKTTLYTWYKEFIKWDIPIPVYLIHARRNRRELEKTAVAIPGVKKPNADVKHALDCLEKIKRWQEEPSVLVMGYTSFLSLTRDDPKYAHRRYITKVLKESTGILIMDEGHNPRSTKSRLRKALMKVNTQLRILLSGTLFQNSFCEYFNTLCLARPKFVNEVLTELDPKYTKKGKAAEKARHLQEARARKIFLDNIAKKIDSNGAERVQGLNILKNMTNSFIDVYDNGNSDTLPGLQIYTLLMNPTDEQGKILKKLHKIMNECRGYPLEIELLVTLGSIHPWLVKTSTCAKKFFTKDQLNELEKLKSNLRKGSKVRFVLSLVHRVKKNEKVLIFCHNIAPAKLLVESFENCFRWKKGKEILVLNGKQELFERGKVIDQFEEDGGVSKVLIASISACAEGISLTAASRVIMLDSEWNPSKTKQAIARAFRHGQQKMVYVYQLLIKDSMEEDKYRRTTWKEWVSSMIFSEDFVEDPSQWQAEKIEDDILREMIEEDKSKSFHMIMKNEKASTN</sequence>
<evidence type="ECO:0000256" key="1">
    <source>
        <dbReference type="ARBA" id="ARBA00004123"/>
    </source>
</evidence>
<comment type="subcellular location">
    <subcellularLocation>
        <location evidence="1">Nucleus</location>
    </subcellularLocation>
</comment>
<dbReference type="Pfam" id="PF00271">
    <property type="entry name" value="Helicase_C"/>
    <property type="match status" value="1"/>
</dbReference>
<keyword evidence="6" id="KW-0539">Nucleus</keyword>
<keyword evidence="2" id="KW-0547">Nucleotide-binding</keyword>
<keyword evidence="5" id="KW-0067">ATP-binding</keyword>
<dbReference type="Gene3D" id="3.40.50.10810">
    <property type="entry name" value="Tandem AAA-ATPase domain"/>
    <property type="match status" value="1"/>
</dbReference>
<dbReference type="InterPro" id="IPR044567">
    <property type="entry name" value="CLSY/DRD1"/>
</dbReference>
<evidence type="ECO:0008006" key="11">
    <source>
        <dbReference type="Google" id="ProtNLM"/>
    </source>
</evidence>
<dbReference type="InterPro" id="IPR027417">
    <property type="entry name" value="P-loop_NTPase"/>
</dbReference>
<evidence type="ECO:0000313" key="9">
    <source>
        <dbReference type="EMBL" id="KAK7281099.1"/>
    </source>
</evidence>
<dbReference type="PROSITE" id="PS51194">
    <property type="entry name" value="HELICASE_CTER"/>
    <property type="match status" value="1"/>
</dbReference>
<feature type="domain" description="Helicase ATP-binding" evidence="7">
    <location>
        <begin position="682"/>
        <end position="881"/>
    </location>
</feature>
<keyword evidence="4" id="KW-0347">Helicase</keyword>
<dbReference type="EMBL" id="JAYWIO010000002">
    <property type="protein sequence ID" value="KAK7281099.1"/>
    <property type="molecule type" value="Genomic_DNA"/>
</dbReference>
<evidence type="ECO:0000256" key="3">
    <source>
        <dbReference type="ARBA" id="ARBA00022801"/>
    </source>
</evidence>
<evidence type="ECO:0000259" key="8">
    <source>
        <dbReference type="PROSITE" id="PS51194"/>
    </source>
</evidence>
<dbReference type="AlphaFoldDB" id="A0AAN9FR53"/>
<reference evidence="9 10" key="1">
    <citation type="submission" date="2024-01" db="EMBL/GenBank/DDBJ databases">
        <title>The genomes of 5 underutilized Papilionoideae crops provide insights into root nodulation and disease resistanc.</title>
        <authorList>
            <person name="Yuan L."/>
        </authorList>
    </citation>
    <scope>NUCLEOTIDE SEQUENCE [LARGE SCALE GENOMIC DNA]</scope>
    <source>
        <strain evidence="9">ZHUSHIDOU_FW_LH</strain>
        <tissue evidence="9">Leaf</tissue>
    </source>
</reference>
<evidence type="ECO:0000256" key="4">
    <source>
        <dbReference type="ARBA" id="ARBA00022806"/>
    </source>
</evidence>
<feature type="domain" description="Helicase C-terminal" evidence="8">
    <location>
        <begin position="1041"/>
        <end position="1226"/>
    </location>
</feature>
<gene>
    <name evidence="9" type="ORF">RIF29_08793</name>
</gene>
<keyword evidence="10" id="KW-1185">Reference proteome</keyword>
<evidence type="ECO:0000256" key="6">
    <source>
        <dbReference type="ARBA" id="ARBA00023242"/>
    </source>
</evidence>
<accession>A0AAN9FR53</accession>
<dbReference type="CDD" id="cd18793">
    <property type="entry name" value="SF2_C_SNF"/>
    <property type="match status" value="1"/>
</dbReference>
<dbReference type="PANTHER" id="PTHR45821:SF2">
    <property type="entry name" value="SNF2 DOMAIN-CONTAINING PROTEIN CLASSY 2"/>
    <property type="match status" value="1"/>
</dbReference>
<dbReference type="InterPro" id="IPR014001">
    <property type="entry name" value="Helicase_ATP-bd"/>
</dbReference>
<evidence type="ECO:0000313" key="10">
    <source>
        <dbReference type="Proteomes" id="UP001372338"/>
    </source>
</evidence>
<evidence type="ECO:0000259" key="7">
    <source>
        <dbReference type="PROSITE" id="PS51192"/>
    </source>
</evidence>
<protein>
    <recommendedName>
        <fullName evidence="11">SNF2 domain-containing protein CLASSY 1-like</fullName>
    </recommendedName>
</protein>
<comment type="caution">
    <text evidence="9">The sequence shown here is derived from an EMBL/GenBank/DDBJ whole genome shotgun (WGS) entry which is preliminary data.</text>
</comment>
<dbReference type="Gene3D" id="3.40.50.300">
    <property type="entry name" value="P-loop containing nucleotide triphosphate hydrolases"/>
    <property type="match status" value="1"/>
</dbReference>
<evidence type="ECO:0000256" key="2">
    <source>
        <dbReference type="ARBA" id="ARBA00022741"/>
    </source>
</evidence>
<dbReference type="SUPFAM" id="SSF52540">
    <property type="entry name" value="P-loop containing nucleoside triphosphate hydrolases"/>
    <property type="match status" value="2"/>
</dbReference>
<dbReference type="InterPro" id="IPR000330">
    <property type="entry name" value="SNF2_N"/>
</dbReference>
<dbReference type="GO" id="GO:0080188">
    <property type="term" value="P:gene silencing by siRNA-directed DNA methylation"/>
    <property type="evidence" value="ECO:0007669"/>
    <property type="project" value="InterPro"/>
</dbReference>
<name>A0AAN9FR53_CROPI</name>
<dbReference type="InterPro" id="IPR001650">
    <property type="entry name" value="Helicase_C-like"/>
</dbReference>
<dbReference type="Proteomes" id="UP001372338">
    <property type="component" value="Unassembled WGS sequence"/>
</dbReference>
<dbReference type="InterPro" id="IPR049730">
    <property type="entry name" value="SNF2/RAD54-like_C"/>
</dbReference>
<proteinExistence type="predicted"/>
<dbReference type="GO" id="GO:0016787">
    <property type="term" value="F:hydrolase activity"/>
    <property type="evidence" value="ECO:0007669"/>
    <property type="project" value="UniProtKB-KW"/>
</dbReference>
<organism evidence="9 10">
    <name type="scientific">Crotalaria pallida</name>
    <name type="common">Smooth rattlebox</name>
    <name type="synonym">Crotalaria striata</name>
    <dbReference type="NCBI Taxonomy" id="3830"/>
    <lineage>
        <taxon>Eukaryota</taxon>
        <taxon>Viridiplantae</taxon>
        <taxon>Streptophyta</taxon>
        <taxon>Embryophyta</taxon>
        <taxon>Tracheophyta</taxon>
        <taxon>Spermatophyta</taxon>
        <taxon>Magnoliopsida</taxon>
        <taxon>eudicotyledons</taxon>
        <taxon>Gunneridae</taxon>
        <taxon>Pentapetalae</taxon>
        <taxon>rosids</taxon>
        <taxon>fabids</taxon>
        <taxon>Fabales</taxon>
        <taxon>Fabaceae</taxon>
        <taxon>Papilionoideae</taxon>
        <taxon>50 kb inversion clade</taxon>
        <taxon>genistoids sensu lato</taxon>
        <taxon>core genistoids</taxon>
        <taxon>Crotalarieae</taxon>
        <taxon>Crotalaria</taxon>
    </lineage>
</organism>
<dbReference type="GO" id="GO:0005524">
    <property type="term" value="F:ATP binding"/>
    <property type="evidence" value="ECO:0007669"/>
    <property type="project" value="UniProtKB-KW"/>
</dbReference>
<dbReference type="Pfam" id="PF00176">
    <property type="entry name" value="SNF2-rel_dom"/>
    <property type="match status" value="1"/>
</dbReference>
<dbReference type="SMART" id="SM00487">
    <property type="entry name" value="DEXDc"/>
    <property type="match status" value="1"/>
</dbReference>
<evidence type="ECO:0000256" key="5">
    <source>
        <dbReference type="ARBA" id="ARBA00022840"/>
    </source>
</evidence>